<feature type="region of interest" description="Disordered" evidence="9">
    <location>
        <begin position="11"/>
        <end position="32"/>
    </location>
</feature>
<evidence type="ECO:0000256" key="4">
    <source>
        <dbReference type="ARBA" id="ARBA00022821"/>
    </source>
</evidence>
<gene>
    <name evidence="11" type="ORF">U9M48_012397</name>
</gene>
<accession>A0AAQ3WIC7</accession>
<feature type="compositionally biased region" description="Polar residues" evidence="9">
    <location>
        <begin position="1340"/>
        <end position="1366"/>
    </location>
</feature>
<dbReference type="Pfam" id="PF23559">
    <property type="entry name" value="WHD_DRP"/>
    <property type="match status" value="1"/>
</dbReference>
<feature type="region of interest" description="Disordered" evidence="9">
    <location>
        <begin position="1310"/>
        <end position="1367"/>
    </location>
</feature>
<keyword evidence="2" id="KW-0433">Leucine-rich repeat</keyword>
<dbReference type="EMBL" id="CP144747">
    <property type="protein sequence ID" value="WVZ62682.1"/>
    <property type="molecule type" value="Genomic_DNA"/>
</dbReference>
<dbReference type="SUPFAM" id="SSF52058">
    <property type="entry name" value="L domain-like"/>
    <property type="match status" value="1"/>
</dbReference>
<dbReference type="InterPro" id="IPR032675">
    <property type="entry name" value="LRR_dom_sf"/>
</dbReference>
<dbReference type="Gene3D" id="3.40.50.300">
    <property type="entry name" value="P-loop containing nucleotide triphosphate hydrolases"/>
    <property type="match status" value="1"/>
</dbReference>
<dbReference type="FunFam" id="1.10.10.10:FF:000322">
    <property type="entry name" value="Probable disease resistance protein At1g63360"/>
    <property type="match status" value="1"/>
</dbReference>
<evidence type="ECO:0000256" key="2">
    <source>
        <dbReference type="ARBA" id="ARBA00022614"/>
    </source>
</evidence>
<dbReference type="PANTHER" id="PTHR36766:SF55">
    <property type="entry name" value="OS11G0492900 PROTEIN"/>
    <property type="match status" value="1"/>
</dbReference>
<evidence type="ECO:0000256" key="1">
    <source>
        <dbReference type="ARBA" id="ARBA00004123"/>
    </source>
</evidence>
<dbReference type="Proteomes" id="UP001341281">
    <property type="component" value="Chromosome 03"/>
</dbReference>
<evidence type="ECO:0000256" key="3">
    <source>
        <dbReference type="ARBA" id="ARBA00022737"/>
    </source>
</evidence>
<comment type="subcellular location">
    <subcellularLocation>
        <location evidence="1">Nucleus</location>
    </subcellularLocation>
</comment>
<keyword evidence="8" id="KW-0539">Nucleus</keyword>
<proteinExistence type="predicted"/>
<dbReference type="GO" id="GO:0042742">
    <property type="term" value="P:defense response to bacterium"/>
    <property type="evidence" value="ECO:0007669"/>
    <property type="project" value="UniProtKB-ARBA"/>
</dbReference>
<feature type="compositionally biased region" description="Polar residues" evidence="9">
    <location>
        <begin position="1311"/>
        <end position="1321"/>
    </location>
</feature>
<keyword evidence="12" id="KW-1185">Reference proteome</keyword>
<dbReference type="GO" id="GO:0005634">
    <property type="term" value="C:nucleus"/>
    <property type="evidence" value="ECO:0007669"/>
    <property type="project" value="UniProtKB-SubCell"/>
</dbReference>
<dbReference type="GO" id="GO:0043531">
    <property type="term" value="F:ADP binding"/>
    <property type="evidence" value="ECO:0007669"/>
    <property type="project" value="InterPro"/>
</dbReference>
<dbReference type="InterPro" id="IPR058922">
    <property type="entry name" value="WHD_DRP"/>
</dbReference>
<dbReference type="InterPro" id="IPR036388">
    <property type="entry name" value="WH-like_DNA-bd_sf"/>
</dbReference>
<keyword evidence="3" id="KW-0677">Repeat</keyword>
<evidence type="ECO:0000313" key="11">
    <source>
        <dbReference type="EMBL" id="WVZ62682.1"/>
    </source>
</evidence>
<evidence type="ECO:0000256" key="6">
    <source>
        <dbReference type="ARBA" id="ARBA00023125"/>
    </source>
</evidence>
<dbReference type="InterPro" id="IPR056789">
    <property type="entry name" value="LRR_R13L1-DRL21"/>
</dbReference>
<keyword evidence="7" id="KW-0804">Transcription</keyword>
<organism evidence="11 12">
    <name type="scientific">Paspalum notatum var. saurae</name>
    <dbReference type="NCBI Taxonomy" id="547442"/>
    <lineage>
        <taxon>Eukaryota</taxon>
        <taxon>Viridiplantae</taxon>
        <taxon>Streptophyta</taxon>
        <taxon>Embryophyta</taxon>
        <taxon>Tracheophyta</taxon>
        <taxon>Spermatophyta</taxon>
        <taxon>Magnoliopsida</taxon>
        <taxon>Liliopsida</taxon>
        <taxon>Poales</taxon>
        <taxon>Poaceae</taxon>
        <taxon>PACMAD clade</taxon>
        <taxon>Panicoideae</taxon>
        <taxon>Andropogonodae</taxon>
        <taxon>Paspaleae</taxon>
        <taxon>Paspalinae</taxon>
        <taxon>Paspalum</taxon>
    </lineage>
</organism>
<dbReference type="InterPro" id="IPR002182">
    <property type="entry name" value="NB-ARC"/>
</dbReference>
<evidence type="ECO:0000256" key="7">
    <source>
        <dbReference type="ARBA" id="ARBA00023163"/>
    </source>
</evidence>
<reference evidence="11 12" key="1">
    <citation type="submission" date="2024-02" db="EMBL/GenBank/DDBJ databases">
        <title>High-quality chromosome-scale genome assembly of Pensacola bahiagrass (Paspalum notatum Flugge var. saurae).</title>
        <authorList>
            <person name="Vega J.M."/>
            <person name="Podio M."/>
            <person name="Orjuela J."/>
            <person name="Siena L.A."/>
            <person name="Pessino S.C."/>
            <person name="Combes M.C."/>
            <person name="Mariac C."/>
            <person name="Albertini E."/>
            <person name="Pupilli F."/>
            <person name="Ortiz J.P.A."/>
            <person name="Leblanc O."/>
        </authorList>
    </citation>
    <scope>NUCLEOTIDE SEQUENCE [LARGE SCALE GENOMIC DNA]</scope>
    <source>
        <strain evidence="11">R1</strain>
        <tissue evidence="11">Leaf</tissue>
    </source>
</reference>
<dbReference type="Pfam" id="PF03106">
    <property type="entry name" value="WRKY"/>
    <property type="match status" value="1"/>
</dbReference>
<sequence>FLIFVHHRSELSGHGEGSPVRPIGDAEERPHGDAEAAELAGDPQVGVDLGSIVRRLFQQLVHVRTAISLSSSSSGAAHPSDSDADELKRLCSDAEQSLEHLHYQMILEIIGARSLPLPSPKQLAISSVTEKFKALGQGSHGLLSGAVLCSYSDISSLTSLLKRCILLCRGILGIINSKVCAECMEETLEVHVFAFDDLTYAGRNRRTGMNTHRHSIPVPEQVTDPICLSPIFITSILYLDLSRCSGITQLPPSICSLPNLAALNLSHCRSLHTLPVSLGRLKNLQMLVLSCCNELRNLPVSLCELSKLRLLDLAGCSSLENLPASFGNLGQLEILNLSDCKKLMELPQSFGNLQELKCLNLSGCHGVDLDVESLCAFTNLKGLTLSPLTNIQGFPGSFKDLADHLDRLRWWKKNLDHPHCIPKAASLYSYKCYEDNIIDMLLSDEGGISSDQIVTSICIAGDSGMGKTELVRRIYSNEMMLDTFDLRMWAYTCDQKRLLGKILELTTCAYCSDAPISVLEEIVTEELTNKRLLLVLEDSDMKSTHFWDYVQSLLNVCSKGSVLIVTTMSEEVANLIGAMQTFYLNPLSKEECFMIFKEHVLEGLDMNNYYQIERFGWKFVEKCGGNPMCMKALSGLICYSEVALSEIDMLDEGILPALRFCYDLLPAHLQQCFKFCSLFPKDYIFDKHHMVRLWIAEGFVFPEEGTQPEDTAMNYFEELLCRSFFQRSPFHDDHKDKFVMHELFHDLAHSVSKNECFRCEEPFCTLPENVSHLSLVLSDFKTVALCKEVRNLMSFLVVRRCFPVVRIFILDDLYVKYKFLRALNLSYTDILELPVSIGNMKHLRLLALNNTKIKNLPAEIGQVDTLQTLELKDCCHLIDLPGSTSNLAKLRHLDVQKEPGNVNVGMPHGIGHLTDLQTLTTFNIGNDLLHCSVMDLKNLNGLRGHVHVTGLGNIRTANDAREANMRGKHFVEALTLEWSYSDEGMDDDMGEETASEILQNLQPNSNIMEIVIRNYPGKLFPVWMQDTYLCMLTSVTLDNCHGCSELPYLGDLLSLKSLFIQRINAIETFGIENNSLDTEEKRPPRFPSLEVLNICEMYDLQFWDGTREEDFPRLLHLSISRCPKLINLPRLISLVHLSYHYGGQLPTFSELPSLKSLKIASFHKIRSISFPHQLTTLKKLEISDCKELLSIYAYSLSVSDLKVVRCQKLDLDGSSLQDHLGQKMAGGRNCSIRRSMVLKTLIDTNLQGDGWKWEKLGEKNIFGYRFPRSYYKCIQRNSTGCSATKILQPSDTDPNTLSAMYISEHNHGCSDEQSFELSSQPGAGRKRKEYDASGDDPVTETHQSALSRRRCTPSSQSTKHWSSQPSPAGAWKRLWLAYTFILRLSGASGHGRG</sequence>
<feature type="domain" description="WRKY" evidence="10">
    <location>
        <begin position="1242"/>
        <end position="1310"/>
    </location>
</feature>
<evidence type="ECO:0000313" key="12">
    <source>
        <dbReference type="Proteomes" id="UP001341281"/>
    </source>
</evidence>
<dbReference type="GO" id="GO:0043565">
    <property type="term" value="F:sequence-specific DNA binding"/>
    <property type="evidence" value="ECO:0007669"/>
    <property type="project" value="InterPro"/>
</dbReference>
<dbReference type="Pfam" id="PF00931">
    <property type="entry name" value="NB-ARC"/>
    <property type="match status" value="1"/>
</dbReference>
<name>A0AAQ3WIC7_PASNO</name>
<dbReference type="Pfam" id="PF25019">
    <property type="entry name" value="LRR_R13L1-DRL21"/>
    <property type="match status" value="1"/>
</dbReference>
<dbReference type="SUPFAM" id="SSF52047">
    <property type="entry name" value="RNI-like"/>
    <property type="match status" value="1"/>
</dbReference>
<dbReference type="SUPFAM" id="SSF118290">
    <property type="entry name" value="WRKY DNA-binding domain"/>
    <property type="match status" value="1"/>
</dbReference>
<dbReference type="GO" id="GO:0009626">
    <property type="term" value="P:plant-type hypersensitive response"/>
    <property type="evidence" value="ECO:0007669"/>
    <property type="project" value="UniProtKB-ARBA"/>
</dbReference>
<dbReference type="InterPro" id="IPR036576">
    <property type="entry name" value="WRKY_dom_sf"/>
</dbReference>
<dbReference type="SMART" id="SM00774">
    <property type="entry name" value="WRKY"/>
    <property type="match status" value="1"/>
</dbReference>
<protein>
    <recommendedName>
        <fullName evidence="10">WRKY domain-containing protein</fullName>
    </recommendedName>
</protein>
<dbReference type="InterPro" id="IPR027417">
    <property type="entry name" value="P-loop_NTPase"/>
</dbReference>
<dbReference type="GO" id="GO:0003700">
    <property type="term" value="F:DNA-binding transcription factor activity"/>
    <property type="evidence" value="ECO:0007669"/>
    <property type="project" value="InterPro"/>
</dbReference>
<dbReference type="PANTHER" id="PTHR36766">
    <property type="entry name" value="PLANT BROAD-SPECTRUM MILDEW RESISTANCE PROTEIN RPW8"/>
    <property type="match status" value="1"/>
</dbReference>
<dbReference type="PRINTS" id="PR00364">
    <property type="entry name" value="DISEASERSIST"/>
</dbReference>
<evidence type="ECO:0000256" key="9">
    <source>
        <dbReference type="SAM" id="MobiDB-lite"/>
    </source>
</evidence>
<evidence type="ECO:0000259" key="10">
    <source>
        <dbReference type="PROSITE" id="PS50811"/>
    </source>
</evidence>
<feature type="non-terminal residue" evidence="11">
    <location>
        <position position="1"/>
    </location>
</feature>
<keyword evidence="5" id="KW-0805">Transcription regulation</keyword>
<dbReference type="Gene3D" id="2.20.25.80">
    <property type="entry name" value="WRKY domain"/>
    <property type="match status" value="1"/>
</dbReference>
<dbReference type="Gene3D" id="3.80.10.10">
    <property type="entry name" value="Ribonuclease Inhibitor"/>
    <property type="match status" value="2"/>
</dbReference>
<dbReference type="SUPFAM" id="SSF52540">
    <property type="entry name" value="P-loop containing nucleoside triphosphate hydrolases"/>
    <property type="match status" value="1"/>
</dbReference>
<evidence type="ECO:0000256" key="8">
    <source>
        <dbReference type="ARBA" id="ARBA00023242"/>
    </source>
</evidence>
<keyword evidence="6" id="KW-0238">DNA-binding</keyword>
<keyword evidence="4" id="KW-0611">Plant defense</keyword>
<dbReference type="InterPro" id="IPR003657">
    <property type="entry name" value="WRKY_dom"/>
</dbReference>
<dbReference type="GO" id="GO:0002758">
    <property type="term" value="P:innate immune response-activating signaling pathway"/>
    <property type="evidence" value="ECO:0007669"/>
    <property type="project" value="UniProtKB-ARBA"/>
</dbReference>
<dbReference type="Gene3D" id="1.10.10.10">
    <property type="entry name" value="Winged helix-like DNA-binding domain superfamily/Winged helix DNA-binding domain"/>
    <property type="match status" value="1"/>
</dbReference>
<evidence type="ECO:0000256" key="5">
    <source>
        <dbReference type="ARBA" id="ARBA00023015"/>
    </source>
</evidence>
<dbReference type="PROSITE" id="PS50811">
    <property type="entry name" value="WRKY"/>
    <property type="match status" value="1"/>
</dbReference>